<dbReference type="InterPro" id="IPR037191">
    <property type="entry name" value="VPS9_dom_sf"/>
</dbReference>
<feature type="region of interest" description="Disordered" evidence="1">
    <location>
        <begin position="468"/>
        <end position="534"/>
    </location>
</feature>
<dbReference type="AlphaFoldDB" id="A0A0N1IAV7"/>
<organism evidence="3 4">
    <name type="scientific">Papilio machaon</name>
    <name type="common">Old World swallowtail butterfly</name>
    <dbReference type="NCBI Taxonomy" id="76193"/>
    <lineage>
        <taxon>Eukaryota</taxon>
        <taxon>Metazoa</taxon>
        <taxon>Ecdysozoa</taxon>
        <taxon>Arthropoda</taxon>
        <taxon>Hexapoda</taxon>
        <taxon>Insecta</taxon>
        <taxon>Pterygota</taxon>
        <taxon>Neoptera</taxon>
        <taxon>Endopterygota</taxon>
        <taxon>Lepidoptera</taxon>
        <taxon>Glossata</taxon>
        <taxon>Ditrysia</taxon>
        <taxon>Papilionoidea</taxon>
        <taxon>Papilionidae</taxon>
        <taxon>Papilioninae</taxon>
        <taxon>Papilio</taxon>
    </lineage>
</organism>
<protein>
    <submittedName>
        <fullName evidence="3">Receptor-mediated endocytosis protein 6-like</fullName>
    </submittedName>
</protein>
<dbReference type="Pfam" id="PF02204">
    <property type="entry name" value="VPS9"/>
    <property type="match status" value="1"/>
</dbReference>
<dbReference type="GO" id="GO:0005829">
    <property type="term" value="C:cytosol"/>
    <property type="evidence" value="ECO:0007669"/>
    <property type="project" value="TreeGrafter"/>
</dbReference>
<keyword evidence="4" id="KW-1185">Reference proteome</keyword>
<dbReference type="PANTHER" id="PTHR23101">
    <property type="entry name" value="RAB GDP/GTP EXCHANGE FACTOR"/>
    <property type="match status" value="1"/>
</dbReference>
<feature type="compositionally biased region" description="Polar residues" evidence="1">
    <location>
        <begin position="618"/>
        <end position="647"/>
    </location>
</feature>
<dbReference type="SMART" id="SM00167">
    <property type="entry name" value="VPS9"/>
    <property type="match status" value="1"/>
</dbReference>
<feature type="region of interest" description="Disordered" evidence="1">
    <location>
        <begin position="264"/>
        <end position="380"/>
    </location>
</feature>
<dbReference type="STRING" id="76193.A0A0N1IAV7"/>
<name>A0A0N1IAV7_PAPMA</name>
<dbReference type="PANTHER" id="PTHR23101:SF25">
    <property type="entry name" value="GTPASE-ACTIVATING PROTEIN AND VPS9 DOMAIN-CONTAINING PROTEIN 1"/>
    <property type="match status" value="1"/>
</dbReference>
<dbReference type="InterPro" id="IPR045046">
    <property type="entry name" value="Vps9-like"/>
</dbReference>
<evidence type="ECO:0000256" key="1">
    <source>
        <dbReference type="SAM" id="MobiDB-lite"/>
    </source>
</evidence>
<dbReference type="Proteomes" id="UP000053240">
    <property type="component" value="Unassembled WGS sequence"/>
</dbReference>
<feature type="region of interest" description="Disordered" evidence="1">
    <location>
        <begin position="191"/>
        <end position="251"/>
    </location>
</feature>
<dbReference type="GO" id="GO:0005085">
    <property type="term" value="F:guanyl-nucleotide exchange factor activity"/>
    <property type="evidence" value="ECO:0007669"/>
    <property type="project" value="InterPro"/>
</dbReference>
<sequence length="1014" mass="108787">MATYFTKSVVFNSSEGSESESAEGAARLAALMQTMEPNYRARLHDLLRKVPDLQALLACKSSSSEPKDTVSENGHSSKRSILAKVSKPRLPRSASSSSSLEDKAANGDREELEVPEVLVIKLANTEECDYVGMMPESKVLECYYVGSEAGEEDGASALVAPGQTPVQKRTRFSVSHDEVSLGNTSDNLEAVSEAASNHSVTSSLELETEDQNDNLSDMVSANVSGRGSPNISGRETPSSQVTDGDAAGDAPPRRFIAITMDLKSKPENTHAQDGTDFIVEPQGSPGEISAEGSGGGTSGTNAPDVSETASESAWSMDVLASDSDRNTEVDTDDCVSVAARSDTSWPRRPSHQEEVLRQPLSQNGTKRPDTGSPRHTSRYLPNNRYLSATAALSRGGELDLAQLAHSNTHNANAQAHAAFVENRKSILVNGYPVMTCYATSAPESPSTSAPAQLPTDVFDFAQNGNSAQTESTLDDATVQSDATSQWVDDSFPQPSSSRPFPAKYDLPSTSKPYDHPSTSKPFDDNDLMDRSLNSSESSFNALSVSQYDRRFDSGIDTERPESESRSTITDLMTRMSSATISTSANLVNNLTNRIAKSEIRTSIVNISSSRIERKRETSNMSLSTLSVNSAETSVSDRSSSQDVNSDNVTERRVSPPPVKNVSTGAIPKSISFDATAEKSQRCEGVVDLNDPEVFNSMKRRLRAVLSNTDMHCVEYVPNRCTATSLVDFVRAGGCAESAAVGRALSGGAGGAGARAARLAAALRADLAARRPYATYLASCRAALAHAQHDLRAQIKLVREECQACARAAAAARVLEQLERGNALRRLARHHHAHNNHAILNGASGALVEALEVTVERAAFARLYLHVLFPNGDGDIARDQVLSEHMRRLAACTSALRAGVAPRHLWAAPYPHAQLQLRHLPVYRTPRDKISCIMRCVSSIMSVLALTDGSAPSADDLTPVLVYVILKVNPPSLLSTIELVNALGGAALSGEALYWWTQFCAAVAYIKTMDYVGDS</sequence>
<feature type="compositionally biased region" description="Polar residues" evidence="1">
    <location>
        <begin position="477"/>
        <end position="487"/>
    </location>
</feature>
<feature type="compositionally biased region" description="Polar residues" evidence="1">
    <location>
        <begin position="507"/>
        <end position="520"/>
    </location>
</feature>
<feature type="compositionally biased region" description="Basic and acidic residues" evidence="1">
    <location>
        <begin position="100"/>
        <end position="109"/>
    </location>
</feature>
<proteinExistence type="predicted"/>
<dbReference type="Gene3D" id="1.20.1050.80">
    <property type="entry name" value="VPS9 domain"/>
    <property type="match status" value="1"/>
</dbReference>
<dbReference type="EMBL" id="KQ459781">
    <property type="protein sequence ID" value="KPJ19969.1"/>
    <property type="molecule type" value="Genomic_DNA"/>
</dbReference>
<keyword evidence="3" id="KW-0675">Receptor</keyword>
<gene>
    <name evidence="3" type="ORF">RR48_02528</name>
</gene>
<feature type="compositionally biased region" description="Polar residues" evidence="1">
    <location>
        <begin position="213"/>
        <end position="242"/>
    </location>
</feature>
<dbReference type="PROSITE" id="PS51205">
    <property type="entry name" value="VPS9"/>
    <property type="match status" value="1"/>
</dbReference>
<dbReference type="GO" id="GO:0031267">
    <property type="term" value="F:small GTPase binding"/>
    <property type="evidence" value="ECO:0007669"/>
    <property type="project" value="TreeGrafter"/>
</dbReference>
<reference evidence="3 4" key="1">
    <citation type="journal article" date="2015" name="Nat. Commun.">
        <title>Outbred genome sequencing and CRISPR/Cas9 gene editing in butterflies.</title>
        <authorList>
            <person name="Li X."/>
            <person name="Fan D."/>
            <person name="Zhang W."/>
            <person name="Liu G."/>
            <person name="Zhang L."/>
            <person name="Zhao L."/>
            <person name="Fang X."/>
            <person name="Chen L."/>
            <person name="Dong Y."/>
            <person name="Chen Y."/>
            <person name="Ding Y."/>
            <person name="Zhao R."/>
            <person name="Feng M."/>
            <person name="Zhu Y."/>
            <person name="Feng Y."/>
            <person name="Jiang X."/>
            <person name="Zhu D."/>
            <person name="Xiang H."/>
            <person name="Feng X."/>
            <person name="Li S."/>
            <person name="Wang J."/>
            <person name="Zhang G."/>
            <person name="Kronforst M.R."/>
            <person name="Wang W."/>
        </authorList>
    </citation>
    <scope>NUCLEOTIDE SEQUENCE [LARGE SCALE GENOMIC DNA]</scope>
    <source>
        <strain evidence="3">Ya'a_city_454_Pm</strain>
        <tissue evidence="3">Whole body</tissue>
    </source>
</reference>
<feature type="region of interest" description="Disordered" evidence="1">
    <location>
        <begin position="615"/>
        <end position="664"/>
    </location>
</feature>
<dbReference type="InParanoid" id="A0A0N1IAV7"/>
<feature type="compositionally biased region" description="Polar residues" evidence="1">
    <location>
        <begin position="194"/>
        <end position="205"/>
    </location>
</feature>
<feature type="region of interest" description="Disordered" evidence="1">
    <location>
        <begin position="61"/>
        <end position="110"/>
    </location>
</feature>
<evidence type="ECO:0000259" key="2">
    <source>
        <dbReference type="PROSITE" id="PS51205"/>
    </source>
</evidence>
<feature type="domain" description="VPS9" evidence="2">
    <location>
        <begin position="875"/>
        <end position="1014"/>
    </location>
</feature>
<dbReference type="GO" id="GO:0016192">
    <property type="term" value="P:vesicle-mediated transport"/>
    <property type="evidence" value="ECO:0007669"/>
    <property type="project" value="InterPro"/>
</dbReference>
<evidence type="ECO:0000313" key="3">
    <source>
        <dbReference type="EMBL" id="KPJ19969.1"/>
    </source>
</evidence>
<evidence type="ECO:0000313" key="4">
    <source>
        <dbReference type="Proteomes" id="UP000053240"/>
    </source>
</evidence>
<dbReference type="SUPFAM" id="SSF109993">
    <property type="entry name" value="VPS9 domain"/>
    <property type="match status" value="1"/>
</dbReference>
<dbReference type="FunCoup" id="A0A0N1IAV7">
    <property type="interactions" value="2102"/>
</dbReference>
<accession>A0A0N1IAV7</accession>
<dbReference type="InterPro" id="IPR003123">
    <property type="entry name" value="VPS9"/>
</dbReference>
<feature type="compositionally biased region" description="Low complexity" evidence="1">
    <location>
        <begin position="490"/>
        <end position="501"/>
    </location>
</feature>
<dbReference type="GO" id="GO:0030139">
    <property type="term" value="C:endocytic vesicle"/>
    <property type="evidence" value="ECO:0007669"/>
    <property type="project" value="TreeGrafter"/>
</dbReference>